<comment type="caution">
    <text evidence="1">The sequence shown here is derived from an EMBL/GenBank/DDBJ whole genome shotgun (WGS) entry which is preliminary data.</text>
</comment>
<dbReference type="EMBL" id="JACIFP010000001">
    <property type="protein sequence ID" value="MBB4137647.1"/>
    <property type="molecule type" value="Genomic_DNA"/>
</dbReference>
<name>A0A840FDX4_9ACTN</name>
<evidence type="ECO:0008006" key="3">
    <source>
        <dbReference type="Google" id="ProtNLM"/>
    </source>
</evidence>
<gene>
    <name evidence="1" type="ORF">BKA16_004199</name>
</gene>
<dbReference type="RefSeq" id="WP_183372482.1">
    <property type="nucleotide sequence ID" value="NZ_BAABHL010000001.1"/>
</dbReference>
<reference evidence="1 2" key="1">
    <citation type="submission" date="2020-08" db="EMBL/GenBank/DDBJ databases">
        <title>Sequencing the genomes of 1000 actinobacteria strains.</title>
        <authorList>
            <person name="Klenk H.-P."/>
        </authorList>
    </citation>
    <scope>NUCLEOTIDE SEQUENCE [LARGE SCALE GENOMIC DNA]</scope>
    <source>
        <strain evidence="1 2">DSM 45298</strain>
    </source>
</reference>
<protein>
    <recommendedName>
        <fullName evidence="3">Excreted virulence factor EspC, type VII ESX diderm</fullName>
    </recommendedName>
</protein>
<sequence>MSGRVHAVPAGIEAFAATSATLGTATAGAAVGDTARAAVMAAAFGLIGQEFLAAYGVAEANHLAAVARLAAVHGGTASATTAGLAALSAADTAGASGLEA</sequence>
<proteinExistence type="predicted"/>
<evidence type="ECO:0000313" key="2">
    <source>
        <dbReference type="Proteomes" id="UP000551501"/>
    </source>
</evidence>
<accession>A0A840FDX4</accession>
<keyword evidence="2" id="KW-1185">Reference proteome</keyword>
<organism evidence="1 2">
    <name type="scientific">Gordonia humi</name>
    <dbReference type="NCBI Taxonomy" id="686429"/>
    <lineage>
        <taxon>Bacteria</taxon>
        <taxon>Bacillati</taxon>
        <taxon>Actinomycetota</taxon>
        <taxon>Actinomycetes</taxon>
        <taxon>Mycobacteriales</taxon>
        <taxon>Gordoniaceae</taxon>
        <taxon>Gordonia</taxon>
    </lineage>
</organism>
<dbReference type="Proteomes" id="UP000551501">
    <property type="component" value="Unassembled WGS sequence"/>
</dbReference>
<evidence type="ECO:0000313" key="1">
    <source>
        <dbReference type="EMBL" id="MBB4137647.1"/>
    </source>
</evidence>
<dbReference type="AlphaFoldDB" id="A0A840FDX4"/>